<accession>A0A0E0MWL1</accession>
<protein>
    <submittedName>
        <fullName evidence="2">Uncharacterized protein</fullName>
    </submittedName>
</protein>
<reference evidence="3" key="1">
    <citation type="submission" date="2013-06" db="EMBL/GenBank/DDBJ databases">
        <authorList>
            <person name="Zhao Q."/>
        </authorList>
    </citation>
    <scope>NUCLEOTIDE SEQUENCE</scope>
    <source>
        <strain evidence="3">cv. W1943</strain>
    </source>
</reference>
<feature type="region of interest" description="Disordered" evidence="1">
    <location>
        <begin position="32"/>
        <end position="54"/>
    </location>
</feature>
<dbReference type="AlphaFoldDB" id="A0A0E0MWL1"/>
<name>A0A0E0MWL1_ORYRU</name>
<dbReference type="Proteomes" id="UP000008022">
    <property type="component" value="Unassembled WGS sequence"/>
</dbReference>
<sequence length="117" mass="13042">MAACRGAFPWCPPWWRRGRGRRRGRVLPQHQVKATAAEVPADADRQADTFGEPEAGGLVGDGVVHLVEHRAGADPCCLATDVDHPLPPPLDPRRRPEREGARERQMLFPARYAYARI</sequence>
<proteinExistence type="predicted"/>
<dbReference type="HOGENOM" id="CLU_2088761_0_0_1"/>
<reference evidence="2" key="2">
    <citation type="submission" date="2015-06" db="UniProtKB">
        <authorList>
            <consortium name="EnsemblPlants"/>
        </authorList>
    </citation>
    <scope>IDENTIFICATION</scope>
</reference>
<feature type="compositionally biased region" description="Basic and acidic residues" evidence="1">
    <location>
        <begin position="91"/>
        <end position="102"/>
    </location>
</feature>
<evidence type="ECO:0000256" key="1">
    <source>
        <dbReference type="SAM" id="MobiDB-lite"/>
    </source>
</evidence>
<feature type="region of interest" description="Disordered" evidence="1">
    <location>
        <begin position="80"/>
        <end position="102"/>
    </location>
</feature>
<dbReference type="EnsemblPlants" id="ORUFI01G18040.1">
    <property type="protein sequence ID" value="ORUFI01G18040.1"/>
    <property type="gene ID" value="ORUFI01G18040"/>
</dbReference>
<keyword evidence="3" id="KW-1185">Reference proteome</keyword>
<dbReference type="Gramene" id="ORUFI01G18040.1">
    <property type="protein sequence ID" value="ORUFI01G18040.1"/>
    <property type="gene ID" value="ORUFI01G18040"/>
</dbReference>
<organism evidence="2 3">
    <name type="scientific">Oryza rufipogon</name>
    <name type="common">Brownbeard rice</name>
    <name type="synonym">Asian wild rice</name>
    <dbReference type="NCBI Taxonomy" id="4529"/>
    <lineage>
        <taxon>Eukaryota</taxon>
        <taxon>Viridiplantae</taxon>
        <taxon>Streptophyta</taxon>
        <taxon>Embryophyta</taxon>
        <taxon>Tracheophyta</taxon>
        <taxon>Spermatophyta</taxon>
        <taxon>Magnoliopsida</taxon>
        <taxon>Liliopsida</taxon>
        <taxon>Poales</taxon>
        <taxon>Poaceae</taxon>
        <taxon>BOP clade</taxon>
        <taxon>Oryzoideae</taxon>
        <taxon>Oryzeae</taxon>
        <taxon>Oryzinae</taxon>
        <taxon>Oryza</taxon>
    </lineage>
</organism>
<evidence type="ECO:0000313" key="3">
    <source>
        <dbReference type="Proteomes" id="UP000008022"/>
    </source>
</evidence>
<evidence type="ECO:0000313" key="2">
    <source>
        <dbReference type="EnsemblPlants" id="ORUFI01G18040.1"/>
    </source>
</evidence>